<name>A0ABR6C4P0_9HYPH</name>
<evidence type="ECO:0000313" key="2">
    <source>
        <dbReference type="Proteomes" id="UP000587524"/>
    </source>
</evidence>
<accession>A0ABR6C4P0</accession>
<organism evidence="1 2">
    <name type="scientific">Aminobacter ciceronei</name>
    <dbReference type="NCBI Taxonomy" id="150723"/>
    <lineage>
        <taxon>Bacteria</taxon>
        <taxon>Pseudomonadati</taxon>
        <taxon>Pseudomonadota</taxon>
        <taxon>Alphaproteobacteria</taxon>
        <taxon>Hyphomicrobiales</taxon>
        <taxon>Phyllobacteriaceae</taxon>
        <taxon>Aminobacter</taxon>
    </lineage>
</organism>
<protein>
    <submittedName>
        <fullName evidence="1">Uncharacterized protein</fullName>
    </submittedName>
</protein>
<evidence type="ECO:0000313" key="1">
    <source>
        <dbReference type="EMBL" id="MBA9019966.1"/>
    </source>
</evidence>
<gene>
    <name evidence="1" type="ORF">HNQ97_001961</name>
</gene>
<dbReference type="EMBL" id="JACJHZ010000007">
    <property type="protein sequence ID" value="MBA9019966.1"/>
    <property type="molecule type" value="Genomic_DNA"/>
</dbReference>
<comment type="caution">
    <text evidence="1">The sequence shown here is derived from an EMBL/GenBank/DDBJ whole genome shotgun (WGS) entry which is preliminary data.</text>
</comment>
<proteinExistence type="predicted"/>
<keyword evidence="2" id="KW-1185">Reference proteome</keyword>
<sequence>MRFGQPTKSEGFGILDKTIPMSSLGQLRCICKCLLYVKAKISRNAHSDHVQVDVAS</sequence>
<reference evidence="1 2" key="1">
    <citation type="submission" date="2020-08" db="EMBL/GenBank/DDBJ databases">
        <title>Genomic Encyclopedia of Type Strains, Phase IV (KMG-IV): sequencing the most valuable type-strain genomes for metagenomic binning, comparative biology and taxonomic classification.</title>
        <authorList>
            <person name="Goeker M."/>
        </authorList>
    </citation>
    <scope>NUCLEOTIDE SEQUENCE [LARGE SCALE GENOMIC DNA]</scope>
    <source>
        <strain evidence="1 2">DSM 17455</strain>
    </source>
</reference>
<dbReference type="Proteomes" id="UP000587524">
    <property type="component" value="Unassembled WGS sequence"/>
</dbReference>